<accession>A0A5J4LAH7</accession>
<dbReference type="AlphaFoldDB" id="A0A5J4LAH7"/>
<dbReference type="Proteomes" id="UP000325598">
    <property type="component" value="Unassembled WGS sequence"/>
</dbReference>
<keyword evidence="2" id="KW-1185">Reference proteome</keyword>
<gene>
    <name evidence="1" type="ORF">San01_17290</name>
</gene>
<name>A0A5J4LAH7_9ACTN</name>
<dbReference type="EMBL" id="BLAG01000005">
    <property type="protein sequence ID" value="GES29242.1"/>
    <property type="molecule type" value="Genomic_DNA"/>
</dbReference>
<proteinExistence type="predicted"/>
<evidence type="ECO:0000313" key="1">
    <source>
        <dbReference type="EMBL" id="GES29242.1"/>
    </source>
</evidence>
<sequence>MLRRANGALWETVRIRDQPEAVGLGLSPGAGCRTDVALAMTDTTLRYLSPYPVPEQ</sequence>
<organism evidence="1 2">
    <name type="scientific">Streptomyces angustmyceticus</name>
    <dbReference type="NCBI Taxonomy" id="285578"/>
    <lineage>
        <taxon>Bacteria</taxon>
        <taxon>Bacillati</taxon>
        <taxon>Actinomycetota</taxon>
        <taxon>Actinomycetes</taxon>
        <taxon>Kitasatosporales</taxon>
        <taxon>Streptomycetaceae</taxon>
        <taxon>Streptomyces</taxon>
    </lineage>
</organism>
<reference evidence="1 2" key="1">
    <citation type="submission" date="2019-10" db="EMBL/GenBank/DDBJ databases">
        <title>Whole genome shotgun sequence of Streptomyces angustmyceticus NBRC 3934.</title>
        <authorList>
            <person name="Hosoyama A."/>
            <person name="Ichikawa N."/>
            <person name="Kimura A."/>
            <person name="Kitahashi Y."/>
            <person name="Komaki H."/>
            <person name="Uohara A."/>
        </authorList>
    </citation>
    <scope>NUCLEOTIDE SEQUENCE [LARGE SCALE GENOMIC DNA]</scope>
    <source>
        <strain evidence="1 2">NBRC 3934</strain>
    </source>
</reference>
<comment type="caution">
    <text evidence="1">The sequence shown here is derived from an EMBL/GenBank/DDBJ whole genome shotgun (WGS) entry which is preliminary data.</text>
</comment>
<protein>
    <submittedName>
        <fullName evidence="1">Uncharacterized protein</fullName>
    </submittedName>
</protein>
<evidence type="ECO:0000313" key="2">
    <source>
        <dbReference type="Proteomes" id="UP000325598"/>
    </source>
</evidence>